<dbReference type="Proteomes" id="UP000585614">
    <property type="component" value="Unassembled WGS sequence"/>
</dbReference>
<gene>
    <name evidence="1" type="ORF">mRhiFer1_008496</name>
</gene>
<name>A0A7J7UXF4_RHIFE</name>
<accession>A0A7J7UXF4</accession>
<organism evidence="1 2">
    <name type="scientific">Rhinolophus ferrumequinum</name>
    <name type="common">Greater horseshoe bat</name>
    <dbReference type="NCBI Taxonomy" id="59479"/>
    <lineage>
        <taxon>Eukaryota</taxon>
        <taxon>Metazoa</taxon>
        <taxon>Chordata</taxon>
        <taxon>Craniata</taxon>
        <taxon>Vertebrata</taxon>
        <taxon>Euteleostomi</taxon>
        <taxon>Mammalia</taxon>
        <taxon>Eutheria</taxon>
        <taxon>Laurasiatheria</taxon>
        <taxon>Chiroptera</taxon>
        <taxon>Yinpterochiroptera</taxon>
        <taxon>Rhinolophoidea</taxon>
        <taxon>Rhinolophidae</taxon>
        <taxon>Rhinolophinae</taxon>
        <taxon>Rhinolophus</taxon>
    </lineage>
</organism>
<dbReference type="AlphaFoldDB" id="A0A7J7UXF4"/>
<proteinExistence type="predicted"/>
<protein>
    <submittedName>
        <fullName evidence="1">Uncharacterized protein</fullName>
    </submittedName>
</protein>
<comment type="caution">
    <text evidence="1">The sequence shown here is derived from an EMBL/GenBank/DDBJ whole genome shotgun (WGS) entry which is preliminary data.</text>
</comment>
<sequence>MTEKASLSAPTQRAEWIEVNLRLLVFRITCPLSNCGQHRCPFCACAITAFHLCKAFTSPSFKQSLEIIAHLSSKRGIGLSPPPSSGEGCKYLLSTNYVPGTMASTAQTPVSFSPSSSALHQLTSKSIQMT</sequence>
<reference evidence="1 2" key="1">
    <citation type="journal article" date="2020" name="Nature">
        <title>Six reference-quality genomes reveal evolution of bat adaptations.</title>
        <authorList>
            <person name="Jebb D."/>
            <person name="Huang Z."/>
            <person name="Pippel M."/>
            <person name="Hughes G.M."/>
            <person name="Lavrichenko K."/>
            <person name="Devanna P."/>
            <person name="Winkler S."/>
            <person name="Jermiin L.S."/>
            <person name="Skirmuntt E.C."/>
            <person name="Katzourakis A."/>
            <person name="Burkitt-Gray L."/>
            <person name="Ray D.A."/>
            <person name="Sullivan K.A.M."/>
            <person name="Roscito J.G."/>
            <person name="Kirilenko B.M."/>
            <person name="Davalos L.M."/>
            <person name="Corthals A.P."/>
            <person name="Power M.L."/>
            <person name="Jones G."/>
            <person name="Ransome R.D."/>
            <person name="Dechmann D.K.N."/>
            <person name="Locatelli A.G."/>
            <person name="Puechmaille S.J."/>
            <person name="Fedrigo O."/>
            <person name="Jarvis E.D."/>
            <person name="Hiller M."/>
            <person name="Vernes S.C."/>
            <person name="Myers E.W."/>
            <person name="Teeling E.C."/>
        </authorList>
    </citation>
    <scope>NUCLEOTIDE SEQUENCE [LARGE SCALE GENOMIC DNA]</scope>
    <source>
        <strain evidence="1">MRhiFer1</strain>
        <tissue evidence="1">Lung</tissue>
    </source>
</reference>
<evidence type="ECO:0000313" key="2">
    <source>
        <dbReference type="Proteomes" id="UP000585614"/>
    </source>
</evidence>
<dbReference type="EMBL" id="JACAGC010000015">
    <property type="protein sequence ID" value="KAF6317436.1"/>
    <property type="molecule type" value="Genomic_DNA"/>
</dbReference>
<evidence type="ECO:0000313" key="1">
    <source>
        <dbReference type="EMBL" id="KAF6317436.1"/>
    </source>
</evidence>